<feature type="compositionally biased region" description="Low complexity" evidence="6">
    <location>
        <begin position="267"/>
        <end position="295"/>
    </location>
</feature>
<dbReference type="AlphaFoldDB" id="A0AAV5RPU0"/>
<protein>
    <submittedName>
        <fullName evidence="7">Snf5 protein</fullName>
    </submittedName>
</protein>
<comment type="subcellular location">
    <subcellularLocation>
        <location evidence="1">Nucleus</location>
    </subcellularLocation>
</comment>
<feature type="compositionally biased region" description="Low complexity" evidence="6">
    <location>
        <begin position="141"/>
        <end position="158"/>
    </location>
</feature>
<feature type="compositionally biased region" description="Low complexity" evidence="6">
    <location>
        <begin position="106"/>
        <end position="128"/>
    </location>
</feature>
<dbReference type="InterPro" id="IPR006939">
    <property type="entry name" value="SNF5"/>
</dbReference>
<keyword evidence="5" id="KW-0539">Nucleus</keyword>
<keyword evidence="4" id="KW-0804">Transcription</keyword>
<feature type="compositionally biased region" description="Basic and acidic residues" evidence="6">
    <location>
        <begin position="872"/>
        <end position="883"/>
    </location>
</feature>
<feature type="region of interest" description="Disordered" evidence="6">
    <location>
        <begin position="86"/>
        <end position="164"/>
    </location>
</feature>
<dbReference type="PANTHER" id="PTHR10019">
    <property type="entry name" value="SNF5"/>
    <property type="match status" value="1"/>
</dbReference>
<evidence type="ECO:0000313" key="8">
    <source>
        <dbReference type="Proteomes" id="UP001377567"/>
    </source>
</evidence>
<feature type="region of interest" description="Disordered" evidence="6">
    <location>
        <begin position="825"/>
        <end position="844"/>
    </location>
</feature>
<sequence>MNQDGGNDNPNEQGMPGNNANFNASRTPSAGGDPNSTRNVLSNIGTPSFNFSQIPQHILQSLSSSQLRMIQQRHEQLLMSRMQQQRMQQSGNAVPPGAKFNNRNASTGGNMTNPNNNNNNSNMSPGTTQANMRRADNASQPPNAQLGNNSNNNMNQPQGTLNLPPQIAQLPPMEQLQVLNTLKQQAILKKNPAAVTTINMALQQLQQHIQQQLQQQSGGPDIPQQNMMQNSANMMNNSPANANSGNKGTGKTAQQANKKKASHKKAAGAAGAQNNQTVPPATSKQAAKKSTTTETTKAKRKSKAKVTKPQSSEYPSASLPNQGVLAASIAALPLPELELPKLELPKFQIVQYNLEEQPLPSKTYWSSNVEKPSTDTLLYEQILDRDEKYKEARRKESQGYEPFSIYGFSNKEYISKQFHNLKYYQDLKSTRMESITLTSKNMPAASIWGSGYAGYGNGNTNTMTNIIPEHVPEGMRKNFIFDDEVVYKDVMSENEYSARDQLVPIRLEFDQERDKFFLRDTLLWNKNDKLVNINDFVKDMLMDYRFDEANIKTLTHTISRSIKDQILEFQPNPYVELNQCRTGGDDLRIKIKLDIVVGQNQLIDQFEWDISNTENDAEEFAENMCQELQLPGEFITAISHAIREQVHMYHKSLALLGYTFDGQPVEDDDIRSRLLSVVTLDDIFRQQSETKHYTPNLLQISAAEFERLDRDKDRDTRRKRRQGRFNRRGYGLINAASSSNVAGAAIGGSSALSGMPVLNKGAAVGGSLPGTGAAISHSANGPVDIPLPDLSDIPRTFRTPIPTTILPGGVDFGPSVKSFDVKTTVEYRPRPEGPKPPPPPCYIIDNNPGKSLLLCIRLKKKDADGQTDPSTQDDKGTGPKEETSMTADKSLAKPQDASTANANPAAPAINNNAATHPAFASKAPGGTAVNPQ</sequence>
<evidence type="ECO:0000256" key="4">
    <source>
        <dbReference type="ARBA" id="ARBA00023163"/>
    </source>
</evidence>
<accession>A0AAV5RPU0</accession>
<keyword evidence="3" id="KW-0805">Transcription regulation</keyword>
<evidence type="ECO:0000256" key="5">
    <source>
        <dbReference type="ARBA" id="ARBA00023242"/>
    </source>
</evidence>
<feature type="region of interest" description="Disordered" evidence="6">
    <location>
        <begin position="211"/>
        <end position="319"/>
    </location>
</feature>
<comment type="similarity">
    <text evidence="2">Belongs to the SNF5 family.</text>
</comment>
<evidence type="ECO:0000256" key="6">
    <source>
        <dbReference type="SAM" id="MobiDB-lite"/>
    </source>
</evidence>
<proteinExistence type="inferred from homology"/>
<keyword evidence="8" id="KW-1185">Reference proteome</keyword>
<dbReference type="Pfam" id="PF04855">
    <property type="entry name" value="SNF5"/>
    <property type="match status" value="1"/>
</dbReference>
<evidence type="ECO:0000256" key="3">
    <source>
        <dbReference type="ARBA" id="ARBA00023015"/>
    </source>
</evidence>
<feature type="compositionally biased region" description="Polar residues" evidence="6">
    <location>
        <begin position="309"/>
        <end position="319"/>
    </location>
</feature>
<evidence type="ECO:0000256" key="1">
    <source>
        <dbReference type="ARBA" id="ARBA00004123"/>
    </source>
</evidence>
<dbReference type="EMBL" id="BTGD01000001">
    <property type="protein sequence ID" value="GMM53579.1"/>
    <property type="molecule type" value="Genomic_DNA"/>
</dbReference>
<name>A0AAV5RPU0_MAUHU</name>
<dbReference type="GO" id="GO:0000228">
    <property type="term" value="C:nuclear chromosome"/>
    <property type="evidence" value="ECO:0007669"/>
    <property type="project" value="InterPro"/>
</dbReference>
<gene>
    <name evidence="7" type="ORF">DAKH74_001950</name>
</gene>
<reference evidence="7 8" key="1">
    <citation type="journal article" date="2023" name="Elife">
        <title>Identification of key yeast species and microbe-microbe interactions impacting larval growth of Drosophila in the wild.</title>
        <authorList>
            <person name="Mure A."/>
            <person name="Sugiura Y."/>
            <person name="Maeda R."/>
            <person name="Honda K."/>
            <person name="Sakurai N."/>
            <person name="Takahashi Y."/>
            <person name="Watada M."/>
            <person name="Katoh T."/>
            <person name="Gotoh A."/>
            <person name="Gotoh Y."/>
            <person name="Taniguchi I."/>
            <person name="Nakamura K."/>
            <person name="Hayashi T."/>
            <person name="Katayama T."/>
            <person name="Uemura T."/>
            <person name="Hattori Y."/>
        </authorList>
    </citation>
    <scope>NUCLEOTIDE SEQUENCE [LARGE SCALE GENOMIC DNA]</scope>
    <source>
        <strain evidence="7 8">KH-74</strain>
    </source>
</reference>
<feature type="compositionally biased region" description="Low complexity" evidence="6">
    <location>
        <begin position="223"/>
        <end position="244"/>
    </location>
</feature>
<evidence type="ECO:0000313" key="7">
    <source>
        <dbReference type="EMBL" id="GMM53579.1"/>
    </source>
</evidence>
<dbReference type="Proteomes" id="UP001377567">
    <property type="component" value="Unassembled WGS sequence"/>
</dbReference>
<organism evidence="7 8">
    <name type="scientific">Maudiozyma humilis</name>
    <name type="common">Sour dough yeast</name>
    <name type="synonym">Kazachstania humilis</name>
    <dbReference type="NCBI Taxonomy" id="51915"/>
    <lineage>
        <taxon>Eukaryota</taxon>
        <taxon>Fungi</taxon>
        <taxon>Dikarya</taxon>
        <taxon>Ascomycota</taxon>
        <taxon>Saccharomycotina</taxon>
        <taxon>Saccharomycetes</taxon>
        <taxon>Saccharomycetales</taxon>
        <taxon>Saccharomycetaceae</taxon>
        <taxon>Maudiozyma</taxon>
    </lineage>
</organism>
<feature type="compositionally biased region" description="Basic residues" evidence="6">
    <location>
        <begin position="257"/>
        <end position="266"/>
    </location>
</feature>
<feature type="compositionally biased region" description="Low complexity" evidence="6">
    <location>
        <begin position="897"/>
        <end position="918"/>
    </location>
</feature>
<dbReference type="GO" id="GO:0006338">
    <property type="term" value="P:chromatin remodeling"/>
    <property type="evidence" value="ECO:0007669"/>
    <property type="project" value="InterPro"/>
</dbReference>
<evidence type="ECO:0000256" key="2">
    <source>
        <dbReference type="ARBA" id="ARBA00010239"/>
    </source>
</evidence>
<feature type="region of interest" description="Disordered" evidence="6">
    <location>
        <begin position="860"/>
        <end position="932"/>
    </location>
</feature>
<comment type="caution">
    <text evidence="7">The sequence shown here is derived from an EMBL/GenBank/DDBJ whole genome shotgun (WGS) entry which is preliminary data.</text>
</comment>
<feature type="region of interest" description="Disordered" evidence="6">
    <location>
        <begin position="1"/>
        <end position="44"/>
    </location>
</feature>